<evidence type="ECO:0000313" key="2">
    <source>
        <dbReference type="Proteomes" id="UP000265643"/>
    </source>
</evidence>
<organism evidence="1 2">
    <name type="scientific">Mediterraneibacter butyricigenes</name>
    <dbReference type="NCBI Taxonomy" id="2316025"/>
    <lineage>
        <taxon>Bacteria</taxon>
        <taxon>Bacillati</taxon>
        <taxon>Bacillota</taxon>
        <taxon>Clostridia</taxon>
        <taxon>Lachnospirales</taxon>
        <taxon>Lachnospiraceae</taxon>
        <taxon>Mediterraneibacter</taxon>
    </lineage>
</organism>
<dbReference type="Proteomes" id="UP000265643">
    <property type="component" value="Unassembled WGS sequence"/>
</dbReference>
<dbReference type="EMBL" id="BHGK01000001">
    <property type="protein sequence ID" value="GCA66050.1"/>
    <property type="molecule type" value="Genomic_DNA"/>
</dbReference>
<comment type="caution">
    <text evidence="1">The sequence shown here is derived from an EMBL/GenBank/DDBJ whole genome shotgun (WGS) entry which is preliminary data.</text>
</comment>
<gene>
    <name evidence="1" type="ORF">KGMB01110_04860</name>
</gene>
<dbReference type="AlphaFoldDB" id="A0A391NZN5"/>
<evidence type="ECO:0000313" key="1">
    <source>
        <dbReference type="EMBL" id="GCA66050.1"/>
    </source>
</evidence>
<reference evidence="2" key="1">
    <citation type="submission" date="2018-09" db="EMBL/GenBank/DDBJ databases">
        <title>Draft Genome Sequence of Mediterraneibacter sp. KCTC 15684.</title>
        <authorList>
            <person name="Kim J.S."/>
            <person name="Han K.I."/>
            <person name="Suh M.K."/>
            <person name="Lee K.C."/>
            <person name="Eom M.K."/>
            <person name="Lee J.H."/>
            <person name="Park S.H."/>
            <person name="Kang S.W."/>
            <person name="Park J.E."/>
            <person name="Oh B.S."/>
            <person name="Yu S.Y."/>
            <person name="Choi S.H."/>
            <person name="Lee D.H."/>
            <person name="Yoon H."/>
            <person name="Kim B."/>
            <person name="Yang S.J."/>
            <person name="Lee J.S."/>
        </authorList>
    </citation>
    <scope>NUCLEOTIDE SEQUENCE [LARGE SCALE GENOMIC DNA]</scope>
    <source>
        <strain evidence="2">KCTC 15684</strain>
    </source>
</reference>
<sequence>MVTNINAYDLNPARFTGPRNFYIDLPHICPCCSTAYSSNPSFSGFFENTLGTIHLYSLFFCPACEDAFLVTYDFIDDIDHNKCVGNIAVQYPFPNNTTSFSNKLSELSPKFVEIYHQAEQAENAGLSELCGIGYRKALEFLVKDYAIAQHPDKESEIISSFLGKCIQEYIDNPKIKALATASTWIGNDETHYVRKHENYNVQDLKRFLTTTIAYVECELNLAEAFDFLSGSQ</sequence>
<accession>A0A391NZN5</accession>
<dbReference type="RefSeq" id="WP_170141679.1">
    <property type="nucleotide sequence ID" value="NZ_BHGK01000001.1"/>
</dbReference>
<keyword evidence="2" id="KW-1185">Reference proteome</keyword>
<protein>
    <submittedName>
        <fullName evidence="1">Uncharacterized protein</fullName>
    </submittedName>
</protein>
<proteinExistence type="predicted"/>
<name>A0A391NZN5_9FIRM</name>